<dbReference type="RefSeq" id="XP_010247343.1">
    <property type="nucleotide sequence ID" value="XM_010249041.2"/>
</dbReference>
<evidence type="ECO:0000313" key="2">
    <source>
        <dbReference type="Proteomes" id="UP000189703"/>
    </source>
</evidence>
<accession>A0A1U7Z4Z4</accession>
<organism evidence="2 3">
    <name type="scientific">Nelumbo nucifera</name>
    <name type="common">Sacred lotus</name>
    <dbReference type="NCBI Taxonomy" id="4432"/>
    <lineage>
        <taxon>Eukaryota</taxon>
        <taxon>Viridiplantae</taxon>
        <taxon>Streptophyta</taxon>
        <taxon>Embryophyta</taxon>
        <taxon>Tracheophyta</taxon>
        <taxon>Spermatophyta</taxon>
        <taxon>Magnoliopsida</taxon>
        <taxon>Proteales</taxon>
        <taxon>Nelumbonaceae</taxon>
        <taxon>Nelumbo</taxon>
    </lineage>
</organism>
<dbReference type="OrthoDB" id="1920561at2759"/>
<feature type="compositionally biased region" description="Basic and acidic residues" evidence="1">
    <location>
        <begin position="143"/>
        <end position="174"/>
    </location>
</feature>
<dbReference type="Proteomes" id="UP000189703">
    <property type="component" value="Unplaced"/>
</dbReference>
<feature type="compositionally biased region" description="Basic and acidic residues" evidence="1">
    <location>
        <begin position="1"/>
        <end position="11"/>
    </location>
</feature>
<dbReference type="eggNOG" id="ENOG502QTZY">
    <property type="taxonomic scope" value="Eukaryota"/>
</dbReference>
<keyword evidence="2" id="KW-1185">Reference proteome</keyword>
<sequence>MSRQESRENDTKRHHLKPDKESSPKRPRRDEKLASERTSSDRNLDIRSHTDWDQKRCRRLEDAIQLMSPLAPKLKGGAADNEFDKKTNGLHDGMNCSFNPTEVPLPHPRSYFQQNEHGSAGQGGQSFSCRQIAERGWWRDPKEQFSYREEDKAGQYDNPHKDKNIQAKGEDKSVWHHNGSLYPEPEAPPQAKKRPTFREKKIPLDSRSGGITPANPVKPSNPEQRGDDKGRIGHRSHVADRHQKPFTGGKALPYKGEVQKSGLPPREKFNSCSGFRRTDRFSGRHGERNQYRHNTSRMEKWKHDLFDEANRSPTPKNEEQIAEVEALLTL</sequence>
<evidence type="ECO:0000313" key="5">
    <source>
        <dbReference type="RefSeq" id="XP_010247345.1"/>
    </source>
</evidence>
<feature type="compositionally biased region" description="Basic and acidic residues" evidence="1">
    <location>
        <begin position="18"/>
        <end position="55"/>
    </location>
</feature>
<dbReference type="AlphaFoldDB" id="A0A1U7Z4Z4"/>
<reference evidence="3 4" key="1">
    <citation type="submission" date="2025-04" db="UniProtKB">
        <authorList>
            <consortium name="RefSeq"/>
        </authorList>
    </citation>
    <scope>IDENTIFICATION</scope>
</reference>
<dbReference type="PANTHER" id="PTHR36364:SF1">
    <property type="entry name" value="OS03G0203000 PROTEIN"/>
    <property type="match status" value="1"/>
</dbReference>
<evidence type="ECO:0000256" key="1">
    <source>
        <dbReference type="SAM" id="MobiDB-lite"/>
    </source>
</evidence>
<dbReference type="PANTHER" id="PTHR36364">
    <property type="entry name" value="OS03G0203000 PROTEIN"/>
    <property type="match status" value="1"/>
</dbReference>
<dbReference type="RefSeq" id="XP_010247345.1">
    <property type="nucleotide sequence ID" value="XM_010249043.2"/>
</dbReference>
<evidence type="ECO:0000313" key="3">
    <source>
        <dbReference type="RefSeq" id="XP_010247343.1"/>
    </source>
</evidence>
<dbReference type="OMA" id="RSKACED"/>
<dbReference type="RefSeq" id="XP_010247344.1">
    <property type="nucleotide sequence ID" value="XM_010249042.2"/>
</dbReference>
<evidence type="ECO:0000313" key="4">
    <source>
        <dbReference type="RefSeq" id="XP_010247344.1"/>
    </source>
</evidence>
<dbReference type="KEGG" id="nnu:104590388"/>
<feature type="region of interest" description="Disordered" evidence="1">
    <location>
        <begin position="1"/>
        <end position="55"/>
    </location>
</feature>
<gene>
    <name evidence="3 4 5" type="primary">LOC104590388</name>
</gene>
<dbReference type="GeneID" id="104590388"/>
<name>A0A1U7Z4Z4_NELNU</name>
<protein>
    <submittedName>
        <fullName evidence="3 4">Uncharacterized protein LOC104590388 isoform X1</fullName>
    </submittedName>
</protein>
<feature type="compositionally biased region" description="Basic and acidic residues" evidence="1">
    <location>
        <begin position="224"/>
        <end position="243"/>
    </location>
</feature>
<proteinExistence type="predicted"/>
<feature type="region of interest" description="Disordered" evidence="1">
    <location>
        <begin position="143"/>
        <end position="297"/>
    </location>
</feature>
<feature type="compositionally biased region" description="Basic and acidic residues" evidence="1">
    <location>
        <begin position="276"/>
        <end position="297"/>
    </location>
</feature>